<gene>
    <name evidence="1" type="ORF">FIC94_22100</name>
</gene>
<evidence type="ECO:0000313" key="2">
    <source>
        <dbReference type="Proteomes" id="UP000312784"/>
    </source>
</evidence>
<protein>
    <recommendedName>
        <fullName evidence="3">Type II toxin-antitoxin system PemK/MazF family toxin</fullName>
    </recommendedName>
</protein>
<evidence type="ECO:0000313" key="1">
    <source>
        <dbReference type="EMBL" id="TNV09309.1"/>
    </source>
</evidence>
<organism evidence="1 2">
    <name type="scientific">Ochrobactrum teleogrylli</name>
    <dbReference type="NCBI Taxonomy" id="2479765"/>
    <lineage>
        <taxon>Bacteria</taxon>
        <taxon>Pseudomonadati</taxon>
        <taxon>Pseudomonadota</taxon>
        <taxon>Alphaproteobacteria</taxon>
        <taxon>Hyphomicrobiales</taxon>
        <taxon>Brucellaceae</taxon>
        <taxon>Brucella/Ochrobactrum group</taxon>
        <taxon>Ochrobactrum</taxon>
    </lineage>
</organism>
<dbReference type="RefSeq" id="WP_140026440.1">
    <property type="nucleotide sequence ID" value="NZ_JBHUFG010000009.1"/>
</dbReference>
<proteinExistence type="predicted"/>
<sequence length="134" mass="15378">MEFAVGDIIEYSYLWAREAAKGEESGRKYRPTCMVMKTKEDPAKLFLFPITSQEPKDGRPYKLIPELECKRANLKYPSYFILDEFNEDRSDMMFDVGNTKPRGSISASYLAEVSQSILDHAAKVRLRPVKRTAS</sequence>
<dbReference type="Proteomes" id="UP000312784">
    <property type="component" value="Unassembled WGS sequence"/>
</dbReference>
<name>A0ABY2Y0Q0_9HYPH</name>
<dbReference type="EMBL" id="VEWL01000029">
    <property type="protein sequence ID" value="TNV09309.1"/>
    <property type="molecule type" value="Genomic_DNA"/>
</dbReference>
<evidence type="ECO:0008006" key="3">
    <source>
        <dbReference type="Google" id="ProtNLM"/>
    </source>
</evidence>
<comment type="caution">
    <text evidence="1">The sequence shown here is derived from an EMBL/GenBank/DDBJ whole genome shotgun (WGS) entry which is preliminary data.</text>
</comment>
<keyword evidence="2" id="KW-1185">Reference proteome</keyword>
<accession>A0ABY2Y0Q0</accession>
<reference evidence="1 2" key="1">
    <citation type="submission" date="2019-06" db="EMBL/GenBank/DDBJ databases">
        <title>Ochrobactrum cricket sp.nov., isolated from the insect Teleogryllus occipitalis living in deserted cropland.</title>
        <authorList>
            <person name="Hu M."/>
        </authorList>
    </citation>
    <scope>NUCLEOTIDE SEQUENCE [LARGE SCALE GENOMIC DNA]</scope>
    <source>
        <strain evidence="1 2">LCB8</strain>
    </source>
</reference>